<dbReference type="OMA" id="KEWNISF"/>
<keyword evidence="1 2" id="KW-0443">Lipid metabolism</keyword>
<feature type="domain" description="PNPLA" evidence="3">
    <location>
        <begin position="16"/>
        <end position="185"/>
    </location>
</feature>
<dbReference type="InterPro" id="IPR016035">
    <property type="entry name" value="Acyl_Trfase/lysoPLipase"/>
</dbReference>
<dbReference type="InterPro" id="IPR033562">
    <property type="entry name" value="PLPL"/>
</dbReference>
<dbReference type="Ensembl" id="ENSCINT00000033756.1">
    <property type="protein sequence ID" value="ENSCINP00000032549.1"/>
    <property type="gene ID" value="ENSCING00000022268.1"/>
</dbReference>
<reference evidence="4" key="3">
    <citation type="submission" date="2025-09" db="UniProtKB">
        <authorList>
            <consortium name="Ensembl"/>
        </authorList>
    </citation>
    <scope>IDENTIFICATION</scope>
</reference>
<accession>H2XSB5</accession>
<dbReference type="GO" id="GO:0055088">
    <property type="term" value="P:lipid homeostasis"/>
    <property type="evidence" value="ECO:0000318"/>
    <property type="project" value="GO_Central"/>
</dbReference>
<evidence type="ECO:0000259" key="3">
    <source>
        <dbReference type="PROSITE" id="PS51635"/>
    </source>
</evidence>
<feature type="short sequence motif" description="DGA/G" evidence="2">
    <location>
        <begin position="172"/>
        <end position="174"/>
    </location>
</feature>
<dbReference type="PANTHER" id="PTHR12406">
    <property type="entry name" value="CALCIUM-INDEPENDENT PHOSPHOLIPASE A2 IPLA2 -RELATED"/>
    <property type="match status" value="1"/>
</dbReference>
<dbReference type="FunFam" id="3.40.1090.10:FF:000016">
    <property type="entry name" value="Patatin like phospholipase domain containing 1"/>
    <property type="match status" value="1"/>
</dbReference>
<feature type="active site" description="Nucleophile" evidence="2">
    <location>
        <position position="53"/>
    </location>
</feature>
<dbReference type="PROSITE" id="PS51635">
    <property type="entry name" value="PNPLA"/>
    <property type="match status" value="1"/>
</dbReference>
<dbReference type="Pfam" id="PF01734">
    <property type="entry name" value="Patatin"/>
    <property type="match status" value="1"/>
</dbReference>
<proteinExistence type="predicted"/>
<dbReference type="SUPFAM" id="SSF52151">
    <property type="entry name" value="FabD/lysophospholipase-like"/>
    <property type="match status" value="1"/>
</dbReference>
<dbReference type="InterPro" id="IPR002641">
    <property type="entry name" value="PNPLA_dom"/>
</dbReference>
<feature type="active site" description="Proton acceptor" evidence="2">
    <location>
        <position position="172"/>
    </location>
</feature>
<dbReference type="GO" id="GO:0005811">
    <property type="term" value="C:lipid droplet"/>
    <property type="evidence" value="ECO:0000318"/>
    <property type="project" value="GO_Central"/>
</dbReference>
<keyword evidence="2" id="KW-0442">Lipid degradation</keyword>
<keyword evidence="2" id="KW-0378">Hydrolase</keyword>
<dbReference type="AlphaFoldDB" id="H2XSB5"/>
<dbReference type="GO" id="GO:0004806">
    <property type="term" value="F:triacylglycerol lipase activity"/>
    <property type="evidence" value="ECO:0000318"/>
    <property type="project" value="GO_Central"/>
</dbReference>
<protein>
    <submittedName>
        <fullName evidence="4">Uncharacterized LOC100179837</fullName>
    </submittedName>
</protein>
<dbReference type="InParanoid" id="H2XSB5"/>
<dbReference type="GO" id="GO:0016020">
    <property type="term" value="C:membrane"/>
    <property type="evidence" value="ECO:0000318"/>
    <property type="project" value="GO_Central"/>
</dbReference>
<evidence type="ECO:0000256" key="2">
    <source>
        <dbReference type="PROSITE-ProRule" id="PRU01161"/>
    </source>
</evidence>
<organism evidence="4 5">
    <name type="scientific">Ciona intestinalis</name>
    <name type="common">Transparent sea squirt</name>
    <name type="synonym">Ascidia intestinalis</name>
    <dbReference type="NCBI Taxonomy" id="7719"/>
    <lineage>
        <taxon>Eukaryota</taxon>
        <taxon>Metazoa</taxon>
        <taxon>Chordata</taxon>
        <taxon>Tunicata</taxon>
        <taxon>Ascidiacea</taxon>
        <taxon>Phlebobranchia</taxon>
        <taxon>Cionidae</taxon>
        <taxon>Ciona</taxon>
    </lineage>
</organism>
<dbReference type="FunCoup" id="H2XSB5">
    <property type="interactions" value="24"/>
</dbReference>
<dbReference type="Gene3D" id="3.40.1090.10">
    <property type="entry name" value="Cytosolic phospholipase A2 catalytic domain"/>
    <property type="match status" value="2"/>
</dbReference>
<dbReference type="PANTHER" id="PTHR12406:SF41">
    <property type="entry name" value="BRUMMER, ISOFORM B-RELATED"/>
    <property type="match status" value="1"/>
</dbReference>
<gene>
    <name evidence="4" type="primary">LOC100179837</name>
</gene>
<dbReference type="GeneTree" id="ENSGT00940000165158"/>
<evidence type="ECO:0000313" key="5">
    <source>
        <dbReference type="Proteomes" id="UP000008144"/>
    </source>
</evidence>
<dbReference type="HOGENOM" id="CLU_018371_4_0_1"/>
<name>H2XSB5_CIOIN</name>
<dbReference type="GO" id="GO:0005737">
    <property type="term" value="C:cytoplasm"/>
    <property type="evidence" value="ECO:0000318"/>
    <property type="project" value="GO_Central"/>
</dbReference>
<evidence type="ECO:0000313" key="4">
    <source>
        <dbReference type="Ensembl" id="ENSCINP00000032549.1"/>
    </source>
</evidence>
<reference evidence="5" key="1">
    <citation type="journal article" date="2002" name="Science">
        <title>The draft genome of Ciona intestinalis: insights into chordate and vertebrate origins.</title>
        <authorList>
            <person name="Dehal P."/>
            <person name="Satou Y."/>
            <person name="Campbell R.K."/>
            <person name="Chapman J."/>
            <person name="Degnan B."/>
            <person name="De Tomaso A."/>
            <person name="Davidson B."/>
            <person name="Di Gregorio A."/>
            <person name="Gelpke M."/>
            <person name="Goodstein D.M."/>
            <person name="Harafuji N."/>
            <person name="Hastings K.E."/>
            <person name="Ho I."/>
            <person name="Hotta K."/>
            <person name="Huang W."/>
            <person name="Kawashima T."/>
            <person name="Lemaire P."/>
            <person name="Martinez D."/>
            <person name="Meinertzhagen I.A."/>
            <person name="Necula S."/>
            <person name="Nonaka M."/>
            <person name="Putnam N."/>
            <person name="Rash S."/>
            <person name="Saiga H."/>
            <person name="Satake M."/>
            <person name="Terry A."/>
            <person name="Yamada L."/>
            <person name="Wang H.G."/>
            <person name="Awazu S."/>
            <person name="Azumi K."/>
            <person name="Boore J."/>
            <person name="Branno M."/>
            <person name="Chin-Bow S."/>
            <person name="DeSantis R."/>
            <person name="Doyle S."/>
            <person name="Francino P."/>
            <person name="Keys D.N."/>
            <person name="Haga S."/>
            <person name="Hayashi H."/>
            <person name="Hino K."/>
            <person name="Imai K.S."/>
            <person name="Inaba K."/>
            <person name="Kano S."/>
            <person name="Kobayashi K."/>
            <person name="Kobayashi M."/>
            <person name="Lee B.I."/>
            <person name="Makabe K.W."/>
            <person name="Manohar C."/>
            <person name="Matassi G."/>
            <person name="Medina M."/>
            <person name="Mochizuki Y."/>
            <person name="Mount S."/>
            <person name="Morishita T."/>
            <person name="Miura S."/>
            <person name="Nakayama A."/>
            <person name="Nishizaka S."/>
            <person name="Nomoto H."/>
            <person name="Ohta F."/>
            <person name="Oishi K."/>
            <person name="Rigoutsos I."/>
            <person name="Sano M."/>
            <person name="Sasaki A."/>
            <person name="Sasakura Y."/>
            <person name="Shoguchi E."/>
            <person name="Shin-i T."/>
            <person name="Spagnuolo A."/>
            <person name="Stainier D."/>
            <person name="Suzuki M.M."/>
            <person name="Tassy O."/>
            <person name="Takatori N."/>
            <person name="Tokuoka M."/>
            <person name="Yagi K."/>
            <person name="Yoshizaki F."/>
            <person name="Wada S."/>
            <person name="Zhang C."/>
            <person name="Hyatt P.D."/>
            <person name="Larimer F."/>
            <person name="Detter C."/>
            <person name="Doggett N."/>
            <person name="Glavina T."/>
            <person name="Hawkins T."/>
            <person name="Richardson P."/>
            <person name="Lucas S."/>
            <person name="Kohara Y."/>
            <person name="Levine M."/>
            <person name="Satoh N."/>
            <person name="Rokhsar D.S."/>
        </authorList>
    </citation>
    <scope>NUCLEOTIDE SEQUENCE [LARGE SCALE GENOMIC DNA]</scope>
</reference>
<feature type="short sequence motif" description="GXGXXG" evidence="2">
    <location>
        <begin position="20"/>
        <end position="25"/>
    </location>
</feature>
<feature type="short sequence motif" description="GXSXG" evidence="2">
    <location>
        <begin position="51"/>
        <end position="55"/>
    </location>
</feature>
<keyword evidence="5" id="KW-1185">Reference proteome</keyword>
<dbReference type="STRING" id="7719.ENSCINP00000032549"/>
<evidence type="ECO:0000256" key="1">
    <source>
        <dbReference type="ARBA" id="ARBA00023098"/>
    </source>
</evidence>
<dbReference type="GO" id="GO:0019433">
    <property type="term" value="P:triglyceride catabolic process"/>
    <property type="evidence" value="ECO:0000318"/>
    <property type="project" value="GO_Central"/>
</dbReference>
<dbReference type="Proteomes" id="UP000008144">
    <property type="component" value="Unassembled WGS sequence"/>
</dbReference>
<reference evidence="4" key="2">
    <citation type="submission" date="2025-08" db="UniProtKB">
        <authorList>
            <consortium name="Ensembl"/>
        </authorList>
    </citation>
    <scope>IDENTIFICATION</scope>
</reference>
<sequence length="268" mass="29325">KLSSSTIHVGGKPTSISFSGCGFLGVYHIGVASCFKTYAPDLVSSFNKIYGCSAGSIIGAMLLSDVCFGEVCERTIKIVVDARSRTFGPLSPGFRLNETLLRDFRLGLPIDAHVRATGRLFISLTRLRDGKNVIVSEYANREELIQVLLCSCFVPLYSGLIPPTYRGVHYVDGGLSNNLPADNNTITVSPWSGCSDICPMNDGSHSLIDLSFVNTSIQMTASNMYRCTNMFFPPKPDVLKDFCSQGFREAAQYLRDHGLLETNLPIKK</sequence>